<dbReference type="EMBL" id="CAJHUB010000776">
    <property type="protein sequence ID" value="CAD7693029.1"/>
    <property type="molecule type" value="Genomic_DNA"/>
</dbReference>
<dbReference type="InterPro" id="IPR023416">
    <property type="entry name" value="Transthyretin/HIU_hydrolase_d"/>
</dbReference>
<dbReference type="PANTHER" id="PTHR10395:SF11">
    <property type="entry name" value="5-HYDROXYISOURATE HYDROLASE"/>
    <property type="match status" value="1"/>
</dbReference>
<keyword evidence="3" id="KW-1185">Reference proteome</keyword>
<organism evidence="2 3">
    <name type="scientific">Nyctereutes procyonoides</name>
    <name type="common">Raccoon dog</name>
    <name type="synonym">Canis procyonoides</name>
    <dbReference type="NCBI Taxonomy" id="34880"/>
    <lineage>
        <taxon>Eukaryota</taxon>
        <taxon>Metazoa</taxon>
        <taxon>Chordata</taxon>
        <taxon>Craniata</taxon>
        <taxon>Vertebrata</taxon>
        <taxon>Euteleostomi</taxon>
        <taxon>Mammalia</taxon>
        <taxon>Eutheria</taxon>
        <taxon>Laurasiatheria</taxon>
        <taxon>Carnivora</taxon>
        <taxon>Caniformia</taxon>
        <taxon>Canidae</taxon>
        <taxon>Nyctereutes</taxon>
    </lineage>
</organism>
<gene>
    <name evidence="2" type="ORF">NYPRO_LOCUS25821</name>
</gene>
<reference evidence="2" key="1">
    <citation type="submission" date="2020-12" db="EMBL/GenBank/DDBJ databases">
        <authorList>
            <consortium name="Molecular Ecology Group"/>
        </authorList>
    </citation>
    <scope>NUCLEOTIDE SEQUENCE</scope>
    <source>
        <strain evidence="2">TBG_1078</strain>
    </source>
</reference>
<dbReference type="InterPro" id="IPR036817">
    <property type="entry name" value="Transthyretin/HIU_hydrolase_sf"/>
</dbReference>
<dbReference type="Proteomes" id="UP000645828">
    <property type="component" value="Unassembled WGS sequence"/>
</dbReference>
<dbReference type="GO" id="GO:0006144">
    <property type="term" value="P:purine nucleobase metabolic process"/>
    <property type="evidence" value="ECO:0007669"/>
    <property type="project" value="TreeGrafter"/>
</dbReference>
<protein>
    <submittedName>
        <fullName evidence="2">(raccoon dog) hypothetical protein</fullName>
    </submittedName>
</protein>
<feature type="domain" description="Transthyretin/hydroxyisourate hydrolase" evidence="1">
    <location>
        <begin position="24"/>
        <end position="82"/>
    </location>
</feature>
<dbReference type="Gene3D" id="2.60.40.180">
    <property type="entry name" value="Transthyretin/hydroxyisourate hydrolase domain"/>
    <property type="match status" value="1"/>
</dbReference>
<evidence type="ECO:0000259" key="1">
    <source>
        <dbReference type="Pfam" id="PF00576"/>
    </source>
</evidence>
<name>A0A811ZUZ6_NYCPR</name>
<dbReference type="PANTHER" id="PTHR10395">
    <property type="entry name" value="URICASE AND TRANSTHYRETIN-RELATED"/>
    <property type="match status" value="1"/>
</dbReference>
<sequence>MLKDHGQQWTELKKSQFMGLLPPGPMKAGTYKLSFDTKGYCKKRGQESFYLYVEVAFTITNERHSFHMPLLLNPWSYTTYGGG</sequence>
<proteinExistence type="predicted"/>
<comment type="caution">
    <text evidence="2">The sequence shown here is derived from an EMBL/GenBank/DDBJ whole genome shotgun (WGS) entry which is preliminary data.</text>
</comment>
<evidence type="ECO:0000313" key="2">
    <source>
        <dbReference type="EMBL" id="CAD7693029.1"/>
    </source>
</evidence>
<dbReference type="AlphaFoldDB" id="A0A811ZUZ6"/>
<evidence type="ECO:0000313" key="3">
    <source>
        <dbReference type="Proteomes" id="UP000645828"/>
    </source>
</evidence>
<dbReference type="SUPFAM" id="SSF49472">
    <property type="entry name" value="Transthyretin (synonym: prealbumin)"/>
    <property type="match status" value="1"/>
</dbReference>
<accession>A0A811ZUZ6</accession>
<dbReference type="Pfam" id="PF00576">
    <property type="entry name" value="Transthyretin"/>
    <property type="match status" value="1"/>
</dbReference>